<evidence type="ECO:0000256" key="1">
    <source>
        <dbReference type="SAM" id="Phobius"/>
    </source>
</evidence>
<dbReference type="RefSeq" id="WP_203376506.1">
    <property type="nucleotide sequence ID" value="NZ_JAENHP010000003.1"/>
</dbReference>
<keyword evidence="3" id="KW-1185">Reference proteome</keyword>
<protein>
    <submittedName>
        <fullName evidence="2">Uncharacterized protein</fullName>
    </submittedName>
</protein>
<feature type="transmembrane region" description="Helical" evidence="1">
    <location>
        <begin position="20"/>
        <end position="42"/>
    </location>
</feature>
<accession>A0ABS2A9U1</accession>
<organism evidence="2 3">
    <name type="scientific">Paractinoplanes ovalisporus</name>
    <dbReference type="NCBI Taxonomy" id="2810368"/>
    <lineage>
        <taxon>Bacteria</taxon>
        <taxon>Bacillati</taxon>
        <taxon>Actinomycetota</taxon>
        <taxon>Actinomycetes</taxon>
        <taxon>Micromonosporales</taxon>
        <taxon>Micromonosporaceae</taxon>
        <taxon>Paractinoplanes</taxon>
    </lineage>
</organism>
<comment type="caution">
    <text evidence="2">The sequence shown here is derived from an EMBL/GenBank/DDBJ whole genome shotgun (WGS) entry which is preliminary data.</text>
</comment>
<feature type="transmembrane region" description="Helical" evidence="1">
    <location>
        <begin position="62"/>
        <end position="85"/>
    </location>
</feature>
<keyword evidence="1" id="KW-1133">Transmembrane helix</keyword>
<sequence>MTHRWFTRHRYGPPSTVAAFAGLFVALFVFAAFTLVATSNLMSNACTDSSGQVMCPISGADWARPLPAAATLAGLAVTLTGLLLGRPARAPAVIAGFALVTLALIGGLLIGY</sequence>
<keyword evidence="1" id="KW-0472">Membrane</keyword>
<evidence type="ECO:0000313" key="2">
    <source>
        <dbReference type="EMBL" id="MBM2616606.1"/>
    </source>
</evidence>
<feature type="transmembrane region" description="Helical" evidence="1">
    <location>
        <begin position="92"/>
        <end position="111"/>
    </location>
</feature>
<evidence type="ECO:0000313" key="3">
    <source>
        <dbReference type="Proteomes" id="UP000632138"/>
    </source>
</evidence>
<keyword evidence="1" id="KW-0812">Transmembrane</keyword>
<gene>
    <name evidence="2" type="ORF">JIG36_13660</name>
</gene>
<dbReference type="Proteomes" id="UP000632138">
    <property type="component" value="Unassembled WGS sequence"/>
</dbReference>
<name>A0ABS2A9U1_9ACTN</name>
<reference evidence="2 3" key="1">
    <citation type="submission" date="2021-01" db="EMBL/GenBank/DDBJ databases">
        <title>Actinoplanes sp. nov. LDG1-06 isolated from lichen.</title>
        <authorList>
            <person name="Saeng-In P."/>
            <person name="Phongsopitanun W."/>
            <person name="Kanchanasin P."/>
            <person name="Yuki M."/>
            <person name="Kudo T."/>
            <person name="Ohkuma M."/>
            <person name="Tanasupawat S."/>
        </authorList>
    </citation>
    <scope>NUCLEOTIDE SEQUENCE [LARGE SCALE GENOMIC DNA]</scope>
    <source>
        <strain evidence="2 3">LDG1-06</strain>
    </source>
</reference>
<proteinExistence type="predicted"/>
<dbReference type="EMBL" id="JAENHP010000003">
    <property type="protein sequence ID" value="MBM2616606.1"/>
    <property type="molecule type" value="Genomic_DNA"/>
</dbReference>